<dbReference type="RefSeq" id="XP_009024872.1">
    <property type="nucleotide sequence ID" value="XM_009026624.1"/>
</dbReference>
<organism evidence="2 3">
    <name type="scientific">Helobdella robusta</name>
    <name type="common">Californian leech</name>
    <dbReference type="NCBI Taxonomy" id="6412"/>
    <lineage>
        <taxon>Eukaryota</taxon>
        <taxon>Metazoa</taxon>
        <taxon>Spiralia</taxon>
        <taxon>Lophotrochozoa</taxon>
        <taxon>Annelida</taxon>
        <taxon>Clitellata</taxon>
        <taxon>Hirudinea</taxon>
        <taxon>Rhynchobdellida</taxon>
        <taxon>Glossiphoniidae</taxon>
        <taxon>Helobdella</taxon>
    </lineage>
</organism>
<dbReference type="CTD" id="20206821"/>
<reference evidence="3" key="1">
    <citation type="submission" date="2012-12" db="EMBL/GenBank/DDBJ databases">
        <authorList>
            <person name="Hellsten U."/>
            <person name="Grimwood J."/>
            <person name="Chapman J.A."/>
            <person name="Shapiro H."/>
            <person name="Aerts A."/>
            <person name="Otillar R.P."/>
            <person name="Terry A.Y."/>
            <person name="Boore J.L."/>
            <person name="Simakov O."/>
            <person name="Marletaz F."/>
            <person name="Cho S.-J."/>
            <person name="Edsinger-Gonzales E."/>
            <person name="Havlak P."/>
            <person name="Kuo D.-H."/>
            <person name="Larsson T."/>
            <person name="Lv J."/>
            <person name="Arendt D."/>
            <person name="Savage R."/>
            <person name="Osoegawa K."/>
            <person name="de Jong P."/>
            <person name="Lindberg D.R."/>
            <person name="Seaver E.C."/>
            <person name="Weisblat D.A."/>
            <person name="Putnam N.H."/>
            <person name="Grigoriev I.V."/>
            <person name="Rokhsar D.S."/>
        </authorList>
    </citation>
    <scope>NUCLEOTIDE SEQUENCE</scope>
</reference>
<evidence type="ECO:0000313" key="1">
    <source>
        <dbReference type="EMBL" id="ESN97091.1"/>
    </source>
</evidence>
<reference evidence="2" key="3">
    <citation type="submission" date="2015-06" db="UniProtKB">
        <authorList>
            <consortium name="EnsemblMetazoa"/>
        </authorList>
    </citation>
    <scope>IDENTIFICATION</scope>
</reference>
<dbReference type="EMBL" id="KB097456">
    <property type="protein sequence ID" value="ESN97091.1"/>
    <property type="molecule type" value="Genomic_DNA"/>
</dbReference>
<gene>
    <name evidence="2" type="primary">20206821</name>
    <name evidence="1" type="ORF">HELRODRAFT_178540</name>
</gene>
<dbReference type="EnsemblMetazoa" id="HelroT178540">
    <property type="protein sequence ID" value="HelroP178540"/>
    <property type="gene ID" value="HelroG178540"/>
</dbReference>
<proteinExistence type="predicted"/>
<dbReference type="Proteomes" id="UP000015101">
    <property type="component" value="Unassembled WGS sequence"/>
</dbReference>
<protein>
    <recommendedName>
        <fullName evidence="4">CARD domain-containing protein</fullName>
    </recommendedName>
</protein>
<dbReference type="EMBL" id="AMQM01006473">
    <property type="status" value="NOT_ANNOTATED_CDS"/>
    <property type="molecule type" value="Genomic_DNA"/>
</dbReference>
<dbReference type="InParanoid" id="T1FDC2"/>
<evidence type="ECO:0008006" key="4">
    <source>
        <dbReference type="Google" id="ProtNLM"/>
    </source>
</evidence>
<dbReference type="AlphaFoldDB" id="T1FDC2"/>
<sequence>MSENIRKLIEAFESVFMDNELRCDFIIPHFATELGKRNMEKILKNKETINEQFYLWMKKNANEQIFQKLLDFLQHEKFDKPYKMLCMKEMEDKEIFKEIAILHMKVLKKVKYQDLLKRLYDRDVIRQNVKTYQTMRKKKKMVLSCNKKCQMFVYPKVKGLVSLRTHTVRGETRTFWRRDIWDVREASVERVYRDIDIAR</sequence>
<dbReference type="GeneID" id="20206821"/>
<accession>T1FDC2</accession>
<evidence type="ECO:0000313" key="2">
    <source>
        <dbReference type="EnsemblMetazoa" id="HelroP178540"/>
    </source>
</evidence>
<dbReference type="HOGENOM" id="CLU_1373588_0_0_1"/>
<evidence type="ECO:0000313" key="3">
    <source>
        <dbReference type="Proteomes" id="UP000015101"/>
    </source>
</evidence>
<dbReference type="KEGG" id="hro:HELRODRAFT_178540"/>
<name>T1FDC2_HELRO</name>
<reference evidence="1 3" key="2">
    <citation type="journal article" date="2013" name="Nature">
        <title>Insights into bilaterian evolution from three spiralian genomes.</title>
        <authorList>
            <person name="Simakov O."/>
            <person name="Marletaz F."/>
            <person name="Cho S.J."/>
            <person name="Edsinger-Gonzales E."/>
            <person name="Havlak P."/>
            <person name="Hellsten U."/>
            <person name="Kuo D.H."/>
            <person name="Larsson T."/>
            <person name="Lv J."/>
            <person name="Arendt D."/>
            <person name="Savage R."/>
            <person name="Osoegawa K."/>
            <person name="de Jong P."/>
            <person name="Grimwood J."/>
            <person name="Chapman J.A."/>
            <person name="Shapiro H."/>
            <person name="Aerts A."/>
            <person name="Otillar R.P."/>
            <person name="Terry A.Y."/>
            <person name="Boore J.L."/>
            <person name="Grigoriev I.V."/>
            <person name="Lindberg D.R."/>
            <person name="Seaver E.C."/>
            <person name="Weisblat D.A."/>
            <person name="Putnam N.H."/>
            <person name="Rokhsar D.S."/>
        </authorList>
    </citation>
    <scope>NUCLEOTIDE SEQUENCE</scope>
</reference>
<keyword evidence="3" id="KW-1185">Reference proteome</keyword>